<sequence length="237" mass="25716">MDCPHANLLLIFYRPDRPSDLSAEDAAALQTHLAGCPACAAKLAKQTAEDRFLSAAVRNVPVPSGLADRLKQQAQSQLKWAWRRTAMKYALAASLLVAGYVGYVAATRPSLDVGQLADAQDTLWQSPDRTATAWLTANGLTNALPEDFDLNLVTFTGRSGLQGVPTLAMRLDAPGRNHAWVYFLRPGDFNHSKAETGQYTSNVGVKVYRDLPNGWTAVVLYTGNSLNTFLRPPGSTI</sequence>
<dbReference type="OrthoDB" id="263761at2"/>
<accession>A0A5C1A483</accession>
<dbReference type="KEGG" id="lrs:PX52LOC_00771"/>
<protein>
    <recommendedName>
        <fullName evidence="1">Putative zinc-finger domain-containing protein</fullName>
    </recommendedName>
</protein>
<evidence type="ECO:0000313" key="3">
    <source>
        <dbReference type="Proteomes" id="UP000324974"/>
    </source>
</evidence>
<proteinExistence type="predicted"/>
<dbReference type="AlphaFoldDB" id="A0A5C1A483"/>
<dbReference type="InterPro" id="IPR027383">
    <property type="entry name" value="Znf_put"/>
</dbReference>
<dbReference type="RefSeq" id="WP_149108840.1">
    <property type="nucleotide sequence ID" value="NZ_CP042425.1"/>
</dbReference>
<keyword evidence="3" id="KW-1185">Reference proteome</keyword>
<dbReference type="Gene3D" id="1.10.10.1320">
    <property type="entry name" value="Anti-sigma factor, zinc-finger domain"/>
    <property type="match status" value="1"/>
</dbReference>
<organism evidence="2 3">
    <name type="scientific">Limnoglobus roseus</name>
    <dbReference type="NCBI Taxonomy" id="2598579"/>
    <lineage>
        <taxon>Bacteria</taxon>
        <taxon>Pseudomonadati</taxon>
        <taxon>Planctomycetota</taxon>
        <taxon>Planctomycetia</taxon>
        <taxon>Gemmatales</taxon>
        <taxon>Gemmataceae</taxon>
        <taxon>Limnoglobus</taxon>
    </lineage>
</organism>
<evidence type="ECO:0000313" key="2">
    <source>
        <dbReference type="EMBL" id="QEL13911.1"/>
    </source>
</evidence>
<dbReference type="Pfam" id="PF13490">
    <property type="entry name" value="zf-HC2"/>
    <property type="match status" value="1"/>
</dbReference>
<reference evidence="3" key="1">
    <citation type="submission" date="2019-08" db="EMBL/GenBank/DDBJ databases">
        <title>Limnoglobus roseus gen. nov., sp. nov., a novel freshwater planctomycete with a giant genome from the family Gemmataceae.</title>
        <authorList>
            <person name="Kulichevskaya I.S."/>
            <person name="Naumoff D.G."/>
            <person name="Miroshnikov K."/>
            <person name="Ivanova A."/>
            <person name="Philippov D.A."/>
            <person name="Hakobyan A."/>
            <person name="Rijpstra I.C."/>
            <person name="Sinninghe Damste J.S."/>
            <person name="Liesack W."/>
            <person name="Dedysh S.N."/>
        </authorList>
    </citation>
    <scope>NUCLEOTIDE SEQUENCE [LARGE SCALE GENOMIC DNA]</scope>
    <source>
        <strain evidence="3">PX52</strain>
    </source>
</reference>
<name>A0A5C1A483_9BACT</name>
<evidence type="ECO:0000259" key="1">
    <source>
        <dbReference type="Pfam" id="PF13490"/>
    </source>
</evidence>
<dbReference type="InterPro" id="IPR041916">
    <property type="entry name" value="Anti_sigma_zinc_sf"/>
</dbReference>
<gene>
    <name evidence="2" type="ORF">PX52LOC_00771</name>
</gene>
<dbReference type="Proteomes" id="UP000324974">
    <property type="component" value="Chromosome"/>
</dbReference>
<dbReference type="EMBL" id="CP042425">
    <property type="protein sequence ID" value="QEL13911.1"/>
    <property type="molecule type" value="Genomic_DNA"/>
</dbReference>
<feature type="domain" description="Putative zinc-finger" evidence="1">
    <location>
        <begin position="20"/>
        <end position="40"/>
    </location>
</feature>